<dbReference type="PIRSF" id="PIRSF016919">
    <property type="entry name" value="HupE_UreJ"/>
    <property type="match status" value="1"/>
</dbReference>
<dbReference type="InterPro" id="IPR007038">
    <property type="entry name" value="HupE_UreJ"/>
</dbReference>
<gene>
    <name evidence="2" type="ORF">C7B64_22565</name>
</gene>
<feature type="transmembrane region" description="Helical" evidence="1">
    <location>
        <begin position="55"/>
        <end position="79"/>
    </location>
</feature>
<keyword evidence="3" id="KW-1185">Reference proteome</keyword>
<protein>
    <submittedName>
        <fullName evidence="2">Urease accessory protein UreJ</fullName>
    </submittedName>
</protein>
<evidence type="ECO:0000313" key="2">
    <source>
        <dbReference type="EMBL" id="PSB00615.1"/>
    </source>
</evidence>
<feature type="transmembrane region" description="Helical" evidence="1">
    <location>
        <begin position="86"/>
        <end position="105"/>
    </location>
</feature>
<feature type="transmembrane region" description="Helical" evidence="1">
    <location>
        <begin position="207"/>
        <end position="225"/>
    </location>
</feature>
<evidence type="ECO:0000256" key="1">
    <source>
        <dbReference type="SAM" id="Phobius"/>
    </source>
</evidence>
<feature type="transmembrane region" description="Helical" evidence="1">
    <location>
        <begin position="111"/>
        <end position="129"/>
    </location>
</feature>
<evidence type="ECO:0000313" key="3">
    <source>
        <dbReference type="Proteomes" id="UP000238762"/>
    </source>
</evidence>
<reference evidence="2 3" key="2">
    <citation type="submission" date="2018-03" db="EMBL/GenBank/DDBJ databases">
        <title>The ancient ancestry and fast evolution of plastids.</title>
        <authorList>
            <person name="Moore K.R."/>
            <person name="Magnabosco C."/>
            <person name="Momper L."/>
            <person name="Gold D.A."/>
            <person name="Bosak T."/>
            <person name="Fournier G.P."/>
        </authorList>
    </citation>
    <scope>NUCLEOTIDE SEQUENCE [LARGE SCALE GENOMIC DNA]</scope>
    <source>
        <strain evidence="2 3">CCAP 1448/3</strain>
    </source>
</reference>
<reference evidence="2 3" key="1">
    <citation type="submission" date="2018-02" db="EMBL/GenBank/DDBJ databases">
        <authorList>
            <person name="Cohen D.B."/>
            <person name="Kent A.D."/>
        </authorList>
    </citation>
    <scope>NUCLEOTIDE SEQUENCE [LARGE SCALE GENOMIC DNA]</scope>
    <source>
        <strain evidence="2 3">CCAP 1448/3</strain>
    </source>
</reference>
<dbReference type="RefSeq" id="WP_106291634.1">
    <property type="nucleotide sequence ID" value="NZ_CAWNTC010000226.1"/>
</dbReference>
<keyword evidence="1" id="KW-0472">Membrane</keyword>
<comment type="caution">
    <text evidence="2">The sequence shown here is derived from an EMBL/GenBank/DDBJ whole genome shotgun (WGS) entry which is preliminary data.</text>
</comment>
<proteinExistence type="predicted"/>
<organism evidence="2 3">
    <name type="scientific">Merismopedia glauca CCAP 1448/3</name>
    <dbReference type="NCBI Taxonomy" id="1296344"/>
    <lineage>
        <taxon>Bacteria</taxon>
        <taxon>Bacillati</taxon>
        <taxon>Cyanobacteriota</taxon>
        <taxon>Cyanophyceae</taxon>
        <taxon>Synechococcales</taxon>
        <taxon>Merismopediaceae</taxon>
        <taxon>Merismopedia</taxon>
    </lineage>
</organism>
<dbReference type="Pfam" id="PF04955">
    <property type="entry name" value="HupE_UreJ"/>
    <property type="match status" value="1"/>
</dbReference>
<keyword evidence="1" id="KW-0812">Transmembrane</keyword>
<dbReference type="EMBL" id="PVWJ01000181">
    <property type="protein sequence ID" value="PSB00615.1"/>
    <property type="molecule type" value="Genomic_DNA"/>
</dbReference>
<dbReference type="Proteomes" id="UP000238762">
    <property type="component" value="Unassembled WGS sequence"/>
</dbReference>
<feature type="transmembrane region" description="Helical" evidence="1">
    <location>
        <begin position="136"/>
        <end position="154"/>
    </location>
</feature>
<name>A0A2T1BX75_9CYAN</name>
<dbReference type="OrthoDB" id="9808192at2"/>
<keyword evidence="1" id="KW-1133">Transmembrane helix</keyword>
<accession>A0A2T1BX75</accession>
<dbReference type="AlphaFoldDB" id="A0A2T1BX75"/>
<feature type="transmembrane region" description="Helical" evidence="1">
    <location>
        <begin position="166"/>
        <end position="186"/>
    </location>
</feature>
<sequence length="231" mass="24365">MFKLVNYRFFPNYQAYLKLVGFVLVTGICTLVLTQPVLAHHALGGKLPSNFFEGFLSGLAHPIIGFDHFAFIVAVGAIAATKRQGVLIPILFVLTAMVGSILHLTGVNLPATELLVASSVLIFGILLGIKDSPKILVISALAALAGIFHGYAYAEAIFGAGTTPVAAYLTGFTTIQLLVAFVAFWLGKASIKETTEGSSLSLRFAGWAIAGVGLSFLSTQIWAIILPSPIG</sequence>